<accession>A0A7K1TDF0</accession>
<reference evidence="1 2" key="1">
    <citation type="submission" date="2019-12" db="EMBL/GenBank/DDBJ databases">
        <title>Hymenobacter sp. HMF4947 Genome sequencing and assembly.</title>
        <authorList>
            <person name="Kang H."/>
            <person name="Cha I."/>
            <person name="Kim H."/>
            <person name="Joh K."/>
        </authorList>
    </citation>
    <scope>NUCLEOTIDE SEQUENCE [LARGE SCALE GENOMIC DNA]</scope>
    <source>
        <strain evidence="1 2">HMF4947</strain>
    </source>
</reference>
<evidence type="ECO:0000313" key="1">
    <source>
        <dbReference type="EMBL" id="MVN76435.1"/>
    </source>
</evidence>
<proteinExistence type="predicted"/>
<dbReference type="AlphaFoldDB" id="A0A7K1TDF0"/>
<dbReference type="EMBL" id="WQKZ01000002">
    <property type="protein sequence ID" value="MVN76435.1"/>
    <property type="molecule type" value="Genomic_DNA"/>
</dbReference>
<sequence length="176" mass="19369">MTQETKGDTPTRTHAGLPLPTWQAGFLAALATSGNISQAARAVGLSRGHVYRVRADNPGFASEWDEAVKVATDALEEEARKLATGYYRSYKFHQKTGAPLRFPEGHPQQGQPYYEVVVQPGVLHTLLKAYRPELFGDKLRLDTGSQLPRYDLTRLSPDELALLEQLTAKASPAPQP</sequence>
<dbReference type="Proteomes" id="UP000441336">
    <property type="component" value="Unassembled WGS sequence"/>
</dbReference>
<organism evidence="1 2">
    <name type="scientific">Hymenobacter ginkgonis</name>
    <dbReference type="NCBI Taxonomy" id="2682976"/>
    <lineage>
        <taxon>Bacteria</taxon>
        <taxon>Pseudomonadati</taxon>
        <taxon>Bacteroidota</taxon>
        <taxon>Cytophagia</taxon>
        <taxon>Cytophagales</taxon>
        <taxon>Hymenobacteraceae</taxon>
        <taxon>Hymenobacter</taxon>
    </lineage>
</organism>
<protein>
    <submittedName>
        <fullName evidence="1">Uncharacterized protein</fullName>
    </submittedName>
</protein>
<name>A0A7K1TDF0_9BACT</name>
<comment type="caution">
    <text evidence="1">The sequence shown here is derived from an EMBL/GenBank/DDBJ whole genome shotgun (WGS) entry which is preliminary data.</text>
</comment>
<dbReference type="RefSeq" id="WP_157564323.1">
    <property type="nucleotide sequence ID" value="NZ_WQKZ01000002.1"/>
</dbReference>
<evidence type="ECO:0000313" key="2">
    <source>
        <dbReference type="Proteomes" id="UP000441336"/>
    </source>
</evidence>
<gene>
    <name evidence="1" type="ORF">GO988_08870</name>
</gene>
<keyword evidence="2" id="KW-1185">Reference proteome</keyword>